<dbReference type="Gene3D" id="3.40.50.2000">
    <property type="entry name" value="Glycogen Phosphorylase B"/>
    <property type="match status" value="2"/>
</dbReference>
<keyword evidence="2" id="KW-1185">Reference proteome</keyword>
<evidence type="ECO:0000313" key="2">
    <source>
        <dbReference type="Proteomes" id="UP000729009"/>
    </source>
</evidence>
<proteinExistence type="predicted"/>
<dbReference type="InterPro" id="IPR002213">
    <property type="entry name" value="UDP_glucos_trans"/>
</dbReference>
<protein>
    <submittedName>
        <fullName evidence="1">Glycosyl transferase</fullName>
    </submittedName>
</protein>
<dbReference type="SUPFAM" id="SSF53756">
    <property type="entry name" value="UDP-Glycosyltransferase/glycogen phosphorylase"/>
    <property type="match status" value="1"/>
</dbReference>
<dbReference type="EMBL" id="SUQN01000004">
    <property type="protein sequence ID" value="NTZ50998.1"/>
    <property type="molecule type" value="Genomic_DNA"/>
</dbReference>
<name>A0ABD6M1W8_9ENTR</name>
<organism evidence="1 2">
    <name type="scientific">Citrobacter gillenii</name>
    <dbReference type="NCBI Taxonomy" id="67828"/>
    <lineage>
        <taxon>Bacteria</taxon>
        <taxon>Pseudomonadati</taxon>
        <taxon>Pseudomonadota</taxon>
        <taxon>Gammaproteobacteria</taxon>
        <taxon>Enterobacterales</taxon>
        <taxon>Enterobacteriaceae</taxon>
        <taxon>Citrobacter</taxon>
        <taxon>Citrobacter freundii complex</taxon>
    </lineage>
</organism>
<comment type="caution">
    <text evidence="1">The sequence shown here is derived from an EMBL/GenBank/DDBJ whole genome shotgun (WGS) entry which is preliminary data.</text>
</comment>
<reference evidence="1 2" key="1">
    <citation type="submission" date="2019-05" db="EMBL/GenBank/DDBJ databases">
        <title>Draft genomes of bacterial isolates retrieved from different Forrest soils.</title>
        <authorList>
            <person name="Soares-Castro P."/>
            <person name="Santos P.M."/>
        </authorList>
    </citation>
    <scope>NUCLEOTIDE SEQUENCE [LARGE SCALE GENOMIC DNA]</scope>
    <source>
        <strain evidence="1 2">UMG736</strain>
    </source>
</reference>
<keyword evidence="1" id="KW-0808">Transferase</keyword>
<dbReference type="PANTHER" id="PTHR48050">
    <property type="entry name" value="STEROL 3-BETA-GLUCOSYLTRANSFERASE"/>
    <property type="match status" value="1"/>
</dbReference>
<accession>A0ABD6M1W8</accession>
<dbReference type="Proteomes" id="UP000729009">
    <property type="component" value="Unassembled WGS sequence"/>
</dbReference>
<dbReference type="GO" id="GO:0017000">
    <property type="term" value="P:antibiotic biosynthetic process"/>
    <property type="evidence" value="ECO:0007669"/>
    <property type="project" value="UniProtKB-ARBA"/>
</dbReference>
<sequence>MQRLYDLIPPGVTRIDLLAPPFAGHLHPVLAMGLALSTQYQVRIISTRGAAAKITAAGLTAMVLPGEYDTPLLAVANPRYAVKSSPMKLYRQFRAVVGLLKNFADELEQLWHQQGVPDLAIADFTLPIVGEVCRRCDVPWWTSLPSPCVLESPEGTPAYCGGLMPAKNRMEQYWYLLQRKKVRLFKRAVFWLFRHTIHQTGITRLYRPDGSECAYSPTRILALSEREFEFPQTWPDVLRFIGPALYTPPLGYQEPVFKEGKKHVLVTLGTHLDWHKEAVVGAVAVLAGTMPDWEFHFTEGNGTSGQRYQQGNFCRVPWVDYDRCLSRYAAVIHHGGAGIMWHCITRNIPALVYPVDYDQFDHAARLEYSGKGIWLRGGLTALERAGDTLQELVERYDRK</sequence>
<dbReference type="AlphaFoldDB" id="A0ABD6M1W8"/>
<dbReference type="CDD" id="cd03784">
    <property type="entry name" value="GT1_Gtf-like"/>
    <property type="match status" value="1"/>
</dbReference>
<gene>
    <name evidence="1" type="ORF">FCH32_11905</name>
</gene>
<dbReference type="PANTHER" id="PTHR48050:SF13">
    <property type="entry name" value="STEROL 3-BETA-GLUCOSYLTRANSFERASE UGT80A2"/>
    <property type="match status" value="1"/>
</dbReference>
<dbReference type="GO" id="GO:0016740">
    <property type="term" value="F:transferase activity"/>
    <property type="evidence" value="ECO:0007669"/>
    <property type="project" value="UniProtKB-KW"/>
</dbReference>
<dbReference type="RefSeq" id="WP_137399951.1">
    <property type="nucleotide sequence ID" value="NZ_CP151088.1"/>
</dbReference>
<dbReference type="InterPro" id="IPR050426">
    <property type="entry name" value="Glycosyltransferase_28"/>
</dbReference>
<evidence type="ECO:0000313" key="1">
    <source>
        <dbReference type="EMBL" id="NTZ50998.1"/>
    </source>
</evidence>